<accession>F6I2R6</accession>
<dbReference type="AlphaFoldDB" id="F6I2R6"/>
<organism evidence="1 2">
    <name type="scientific">Vitis vinifera</name>
    <name type="common">Grape</name>
    <dbReference type="NCBI Taxonomy" id="29760"/>
    <lineage>
        <taxon>Eukaryota</taxon>
        <taxon>Viridiplantae</taxon>
        <taxon>Streptophyta</taxon>
        <taxon>Embryophyta</taxon>
        <taxon>Tracheophyta</taxon>
        <taxon>Spermatophyta</taxon>
        <taxon>Magnoliopsida</taxon>
        <taxon>eudicotyledons</taxon>
        <taxon>Gunneridae</taxon>
        <taxon>Pentapetalae</taxon>
        <taxon>rosids</taxon>
        <taxon>Vitales</taxon>
        <taxon>Vitaceae</taxon>
        <taxon>Viteae</taxon>
        <taxon>Vitis</taxon>
    </lineage>
</organism>
<dbReference type="Proteomes" id="UP000009183">
    <property type="component" value="Chromosome 16"/>
</dbReference>
<sequence>MIKYILGTNKKIILLCKRLCRSSGRCRCHTAYD</sequence>
<dbReference type="EMBL" id="FN596738">
    <property type="protein sequence ID" value="CCB61233.1"/>
    <property type="molecule type" value="Genomic_DNA"/>
</dbReference>
<reference evidence="2" key="1">
    <citation type="journal article" date="2007" name="Nature">
        <title>The grapevine genome sequence suggests ancestral hexaploidization in major angiosperm phyla.</title>
        <authorList>
            <consortium name="The French-Italian Public Consortium for Grapevine Genome Characterization."/>
            <person name="Jaillon O."/>
            <person name="Aury J.-M."/>
            <person name="Noel B."/>
            <person name="Policriti A."/>
            <person name="Clepet C."/>
            <person name="Casagrande A."/>
            <person name="Choisne N."/>
            <person name="Aubourg S."/>
            <person name="Vitulo N."/>
            <person name="Jubin C."/>
            <person name="Vezzi A."/>
            <person name="Legeai F."/>
            <person name="Hugueney P."/>
            <person name="Dasilva C."/>
            <person name="Horner D."/>
            <person name="Mica E."/>
            <person name="Jublot D."/>
            <person name="Poulain J."/>
            <person name="Bruyere C."/>
            <person name="Billault A."/>
            <person name="Segurens B."/>
            <person name="Gouyvenoux M."/>
            <person name="Ugarte E."/>
            <person name="Cattonaro F."/>
            <person name="Anthouard V."/>
            <person name="Vico V."/>
            <person name="Del Fabbro C."/>
            <person name="Alaux M."/>
            <person name="Di Gaspero G."/>
            <person name="Dumas V."/>
            <person name="Felice N."/>
            <person name="Paillard S."/>
            <person name="Juman I."/>
            <person name="Moroldo M."/>
            <person name="Scalabrin S."/>
            <person name="Canaguier A."/>
            <person name="Le Clainche I."/>
            <person name="Malacrida G."/>
            <person name="Durand E."/>
            <person name="Pesole G."/>
            <person name="Laucou V."/>
            <person name="Chatelet P."/>
            <person name="Merdinoglu D."/>
            <person name="Delledonne M."/>
            <person name="Pezzotti M."/>
            <person name="Lecharny A."/>
            <person name="Scarpelli C."/>
            <person name="Artiguenave F."/>
            <person name="Pe M.E."/>
            <person name="Valle G."/>
            <person name="Morgante M."/>
            <person name="Caboche M."/>
            <person name="Adam-Blondon A.-F."/>
            <person name="Weissenbach J."/>
            <person name="Quetier F."/>
            <person name="Wincker P."/>
        </authorList>
    </citation>
    <scope>NUCLEOTIDE SEQUENCE [LARGE SCALE GENOMIC DNA]</scope>
    <source>
        <strain evidence="2">cv. Pinot noir / PN40024</strain>
    </source>
</reference>
<evidence type="ECO:0000313" key="1">
    <source>
        <dbReference type="EMBL" id="CCB61233.1"/>
    </source>
</evidence>
<dbReference type="InParanoid" id="F6I2R6"/>
<proteinExistence type="predicted"/>
<protein>
    <submittedName>
        <fullName evidence="1">Uncharacterized protein</fullName>
    </submittedName>
</protein>
<evidence type="ECO:0000313" key="2">
    <source>
        <dbReference type="Proteomes" id="UP000009183"/>
    </source>
</evidence>
<dbReference type="HOGENOM" id="CLU_3385754_0_0_1"/>
<keyword evidence="2" id="KW-1185">Reference proteome</keyword>
<name>F6I2R6_VITVI</name>
<dbReference type="PaxDb" id="29760-VIT_16s0013g01400.t01"/>
<gene>
    <name evidence="1" type="ordered locus">VIT_16s0013g01400</name>
</gene>